<dbReference type="Proteomes" id="UP000295645">
    <property type="component" value="Unassembled WGS sequence"/>
</dbReference>
<proteinExistence type="predicted"/>
<comment type="caution">
    <text evidence="1">The sequence shown here is derived from an EMBL/GenBank/DDBJ whole genome shotgun (WGS) entry which is preliminary data.</text>
</comment>
<gene>
    <name evidence="1" type="ORF">EC912_103436</name>
</gene>
<dbReference type="AlphaFoldDB" id="A0A4R3YUQ4"/>
<dbReference type="EMBL" id="SMCS01000003">
    <property type="protein sequence ID" value="TCV94943.1"/>
    <property type="molecule type" value="Genomic_DNA"/>
</dbReference>
<reference evidence="1 2" key="1">
    <citation type="submission" date="2019-03" db="EMBL/GenBank/DDBJ databases">
        <title>Above-ground endophytic microbial communities from plants in different locations in the United States.</title>
        <authorList>
            <person name="Frank C."/>
        </authorList>
    </citation>
    <scope>NUCLEOTIDE SEQUENCE [LARGE SCALE GENOMIC DNA]</scope>
    <source>
        <strain evidence="1 2">LP_13_YM</strain>
    </source>
</reference>
<evidence type="ECO:0000313" key="1">
    <source>
        <dbReference type="EMBL" id="TCV94943.1"/>
    </source>
</evidence>
<accession>A0A4R3YUQ4</accession>
<sequence>MPVGLDSTVKLVPCLQKTAILLDFWSSEKRVHPNSGATLLYLFTTCSGEAVLSRRPVTPMDELRSNFFMLPIRSTPYGSFSISRLNASTVGLGLSIDSVFPRHHCQASRLKTAMNTTAKTSCAIKRAVGFTSSIPCSIPAHCSPRPDKTLRVCQNPFQETTQMNCTRYRPRDHRSPRLPLMRH</sequence>
<name>A0A4R3YUQ4_9GAMM</name>
<organism evidence="1 2">
    <name type="scientific">Luteibacter rhizovicinus</name>
    <dbReference type="NCBI Taxonomy" id="242606"/>
    <lineage>
        <taxon>Bacteria</taxon>
        <taxon>Pseudomonadati</taxon>
        <taxon>Pseudomonadota</taxon>
        <taxon>Gammaproteobacteria</taxon>
        <taxon>Lysobacterales</taxon>
        <taxon>Rhodanobacteraceae</taxon>
        <taxon>Luteibacter</taxon>
    </lineage>
</organism>
<protein>
    <submittedName>
        <fullName evidence="1">Uncharacterized protein</fullName>
    </submittedName>
</protein>
<keyword evidence="2" id="KW-1185">Reference proteome</keyword>
<evidence type="ECO:0000313" key="2">
    <source>
        <dbReference type="Proteomes" id="UP000295645"/>
    </source>
</evidence>